<dbReference type="Proteomes" id="UP000746741">
    <property type="component" value="Unassembled WGS sequence"/>
</dbReference>
<evidence type="ECO:0000313" key="2">
    <source>
        <dbReference type="EMBL" id="MBR0662067.1"/>
    </source>
</evidence>
<dbReference type="AlphaFoldDB" id="A0A9X9WP07"/>
<evidence type="ECO:0000313" key="5">
    <source>
        <dbReference type="Proteomes" id="UP001138708"/>
    </source>
</evidence>
<dbReference type="Gene3D" id="2.60.120.380">
    <property type="match status" value="1"/>
</dbReference>
<gene>
    <name evidence="3" type="ORF">GWK15_17190</name>
    <name evidence="2" type="ORF">GXW75_22630</name>
</gene>
<dbReference type="RefSeq" id="WP_168042571.1">
    <property type="nucleotide sequence ID" value="NZ_JAAEDK010000078.1"/>
</dbReference>
<feature type="signal peptide" evidence="1">
    <location>
        <begin position="1"/>
        <end position="32"/>
    </location>
</feature>
<comment type="caution">
    <text evidence="2">The sequence shown here is derived from an EMBL/GenBank/DDBJ whole genome shotgun (WGS) entry which is preliminary data.</text>
</comment>
<dbReference type="EMBL" id="JAAVUP010000004">
    <property type="protein sequence ID" value="NKE18692.1"/>
    <property type="molecule type" value="Genomic_DNA"/>
</dbReference>
<evidence type="ECO:0000256" key="1">
    <source>
        <dbReference type="SAM" id="SignalP"/>
    </source>
</evidence>
<reference evidence="2" key="3">
    <citation type="journal article" date="2021" name="Syst. Appl. Microbiol.">
        <title>Roseomonas hellenica sp. nov., isolated from roots of wild-growing Alkanna tinctoria.</title>
        <authorList>
            <person name="Rat A."/>
            <person name="Naranjo H.D."/>
            <person name="Lebbe L."/>
            <person name="Cnockaert M."/>
            <person name="Krigas N."/>
            <person name="Grigoriadou K."/>
            <person name="Maloupa E."/>
            <person name="Willems A."/>
        </authorList>
    </citation>
    <scope>NUCLEOTIDE SEQUENCE</scope>
    <source>
        <strain evidence="2">LMG 31161</strain>
    </source>
</reference>
<dbReference type="EMBL" id="JAAEDK010000078">
    <property type="protein sequence ID" value="MBR0662067.1"/>
    <property type="molecule type" value="Genomic_DNA"/>
</dbReference>
<evidence type="ECO:0000313" key="4">
    <source>
        <dbReference type="Proteomes" id="UP000746741"/>
    </source>
</evidence>
<name>A0A9X9WP07_9PROT</name>
<dbReference type="Proteomes" id="UP001138708">
    <property type="component" value="Unassembled WGS sequence"/>
</dbReference>
<proteinExistence type="predicted"/>
<protein>
    <submittedName>
        <fullName evidence="2">Uncharacterized protein</fullName>
    </submittedName>
</protein>
<accession>A0A9X9WP07</accession>
<reference evidence="3 4" key="2">
    <citation type="submission" date="2020-02" db="EMBL/GenBank/DDBJ databases">
        <authorList>
            <person name="Sun Q."/>
            <person name="Inoue M."/>
        </authorList>
    </citation>
    <scope>NUCLEOTIDE SEQUENCE [LARGE SCALE GENOMIC DNA]</scope>
    <source>
        <strain evidence="3 4">KCTC 22478</strain>
    </source>
</reference>
<reference evidence="2" key="1">
    <citation type="submission" date="2020-01" db="EMBL/GenBank/DDBJ databases">
        <authorList>
            <person name="Rat A."/>
        </authorList>
    </citation>
    <scope>NUCLEOTIDE SEQUENCE</scope>
    <source>
        <strain evidence="2">LMG 31161</strain>
    </source>
</reference>
<sequence>MHDQTDRRIRALRRTGFALMGAAMLAAPPSLAQRAAPPAVTAQASPAAPFALDLADAAILAPLTLGATVDVDLAPGQSAFFRLPEGSGDIVAQTRRLARGTDTVMALLDAQGRILAEDDDGGDENLASRLEVAADQGGPLYLRVGILEDAAGRFELLLEAAPPVDPSAPARTLAEAATRPELIVGQPVPVTLRGRQEAYFRIPVARQDLVALTRALQPGTDTTLALLDANGRDIAEDDDSGEENLASRVEIPAGQRRPVFLRARSIGGATGTFELVVLPDTTPAAPPFPRSLREAANAPALEVGQSVALLLRRGQAAYYRLPEGDIAVLTRNLRRGADTVLSLFNAEGQEIADDDDGGGGLASRLEVPASERRPLFIRASLLGDATGGFDLVVEADKPEGAPVPLSIAQATAAPVLERGVRIPVRLRRGEAAVFRLPPGDHVAVTQNLRDGTDTVLEIIDESGRVLAEDDDGGDGLASRLVVPAERKGNLFLRASVIGGGAGAFDVVLMDARGR</sequence>
<organism evidence="2 5">
    <name type="scientific">Neoroseomonas oryzicola</name>
    <dbReference type="NCBI Taxonomy" id="535904"/>
    <lineage>
        <taxon>Bacteria</taxon>
        <taxon>Pseudomonadati</taxon>
        <taxon>Pseudomonadota</taxon>
        <taxon>Alphaproteobacteria</taxon>
        <taxon>Acetobacterales</taxon>
        <taxon>Acetobacteraceae</taxon>
        <taxon>Neoroseomonas</taxon>
    </lineage>
</organism>
<feature type="chain" id="PRO_5040912861" evidence="1">
    <location>
        <begin position="33"/>
        <end position="514"/>
    </location>
</feature>
<evidence type="ECO:0000313" key="3">
    <source>
        <dbReference type="EMBL" id="NKE18692.1"/>
    </source>
</evidence>
<keyword evidence="1" id="KW-0732">Signal</keyword>
<keyword evidence="4" id="KW-1185">Reference proteome</keyword>